<organism evidence="5">
    <name type="scientific">Schistocephalus solidus</name>
    <name type="common">Tapeworm</name>
    <dbReference type="NCBI Taxonomy" id="70667"/>
    <lineage>
        <taxon>Eukaryota</taxon>
        <taxon>Metazoa</taxon>
        <taxon>Spiralia</taxon>
        <taxon>Lophotrochozoa</taxon>
        <taxon>Platyhelminthes</taxon>
        <taxon>Cestoda</taxon>
        <taxon>Eucestoda</taxon>
        <taxon>Diphyllobothriidea</taxon>
        <taxon>Diphyllobothriidae</taxon>
        <taxon>Schistocephalus</taxon>
    </lineage>
</organism>
<evidence type="ECO:0000256" key="2">
    <source>
        <dbReference type="ARBA" id="ARBA00022490"/>
    </source>
</evidence>
<comment type="similarity">
    <text evidence="3">Belongs to the AAMDC family.</text>
</comment>
<dbReference type="GO" id="GO:0045600">
    <property type="term" value="P:positive regulation of fat cell differentiation"/>
    <property type="evidence" value="ECO:0007669"/>
    <property type="project" value="TreeGrafter"/>
</dbReference>
<reference evidence="5" key="1">
    <citation type="submission" date="2016-01" db="EMBL/GenBank/DDBJ databases">
        <title>Reference transcriptome for the parasite Schistocephalus solidus: insights into the molecular evolution of parasitism.</title>
        <authorList>
            <person name="Hebert F.O."/>
            <person name="Grambauer S."/>
            <person name="Barber I."/>
            <person name="Landry C.R."/>
            <person name="Aubin-Horth N."/>
        </authorList>
    </citation>
    <scope>NUCLEOTIDE SEQUENCE</scope>
</reference>
<dbReference type="InterPro" id="IPR007523">
    <property type="entry name" value="NDUFAF3/AAMDC"/>
</dbReference>
<dbReference type="EMBL" id="GEEE01017356">
    <property type="protein sequence ID" value="JAP45869.1"/>
    <property type="molecule type" value="Transcribed_RNA"/>
</dbReference>
<dbReference type="Pfam" id="PF04430">
    <property type="entry name" value="DUF498"/>
    <property type="match status" value="1"/>
</dbReference>
<feature type="non-terminal residue" evidence="5">
    <location>
        <position position="1"/>
    </location>
</feature>
<evidence type="ECO:0000256" key="4">
    <source>
        <dbReference type="ARBA" id="ARBA00074293"/>
    </source>
</evidence>
<evidence type="ECO:0000313" key="5">
    <source>
        <dbReference type="EMBL" id="JAP50358.1"/>
    </source>
</evidence>
<keyword evidence="2" id="KW-0963">Cytoplasm</keyword>
<dbReference type="PANTHER" id="PTHR15811:SF5">
    <property type="entry name" value="MTH938 DOMAIN-CONTAINING PROTEIN"/>
    <property type="match status" value="1"/>
</dbReference>
<protein>
    <recommendedName>
        <fullName evidence="4">Mth938 domain-containing protein</fullName>
    </recommendedName>
</protein>
<dbReference type="SUPFAM" id="SSF64076">
    <property type="entry name" value="MTH938-like"/>
    <property type="match status" value="1"/>
</dbReference>
<evidence type="ECO:0000256" key="3">
    <source>
        <dbReference type="ARBA" id="ARBA00061510"/>
    </source>
</evidence>
<dbReference type="FunFam" id="3.40.1230.10:FF:000001">
    <property type="entry name" value="Adipogenesis-associated, Mth938 domain-containing"/>
    <property type="match status" value="1"/>
</dbReference>
<dbReference type="InterPro" id="IPR036748">
    <property type="entry name" value="MTH938-like_sf"/>
</dbReference>
<name>A0A0X3PFA3_SCHSO</name>
<gene>
    <name evidence="5" type="primary">AAMDC</name>
    <name evidence="5" type="ORF">TR161172</name>
</gene>
<dbReference type="EMBL" id="GEEE01012867">
    <property type="protein sequence ID" value="JAP50358.1"/>
    <property type="molecule type" value="Transcribed_RNA"/>
</dbReference>
<dbReference type="PANTHER" id="PTHR15811">
    <property type="entry name" value="MTH938 DOMAIN-CONTAINING PROTEIN"/>
    <property type="match status" value="1"/>
</dbReference>
<dbReference type="Gene3D" id="3.40.1230.10">
    <property type="entry name" value="MTH938-like"/>
    <property type="match status" value="1"/>
</dbReference>
<dbReference type="AlphaFoldDB" id="A0A0X3PFA3"/>
<evidence type="ECO:0000256" key="1">
    <source>
        <dbReference type="ARBA" id="ARBA00004496"/>
    </source>
</evidence>
<sequence length="145" mass="15951">SLPHSLYVFGMVAQVSPKILKMSWGSIEVEKMTEDGKVVPGESLTYRDLKVWPGGSCNWDWNEFGTSHWQGITVGDVAEFREKQVDTIVLSRGQLGFLSVPQTLVDDLQKAGYTVVVERSSQAMTTYNALVDQGKAVAGLIHTTC</sequence>
<dbReference type="GO" id="GO:0005737">
    <property type="term" value="C:cytoplasm"/>
    <property type="evidence" value="ECO:0007669"/>
    <property type="project" value="UniProtKB-SubCell"/>
</dbReference>
<accession>A0A0X3PFA3</accession>
<proteinExistence type="inferred from homology"/>
<comment type="subcellular location">
    <subcellularLocation>
        <location evidence="1">Cytoplasm</location>
    </subcellularLocation>
</comment>